<evidence type="ECO:0000256" key="3">
    <source>
        <dbReference type="ARBA" id="ARBA00022692"/>
    </source>
</evidence>
<dbReference type="GO" id="GO:0007166">
    <property type="term" value="P:cell surface receptor signaling pathway"/>
    <property type="evidence" value="ECO:0007669"/>
    <property type="project" value="TreeGrafter"/>
</dbReference>
<keyword evidence="8" id="KW-0675">Receptor</keyword>
<evidence type="ECO:0000256" key="7">
    <source>
        <dbReference type="ARBA" id="ARBA00023157"/>
    </source>
</evidence>
<feature type="non-terminal residue" evidence="12">
    <location>
        <position position="1"/>
    </location>
</feature>
<dbReference type="AlphaFoldDB" id="A0A7K6W8D7"/>
<feature type="domain" description="Ig-like" evidence="11">
    <location>
        <begin position="1"/>
        <end position="100"/>
    </location>
</feature>
<keyword evidence="2" id="KW-1003">Cell membrane</keyword>
<keyword evidence="4" id="KW-0732">Signal</keyword>
<evidence type="ECO:0000256" key="1">
    <source>
        <dbReference type="ARBA" id="ARBA00004251"/>
    </source>
</evidence>
<dbReference type="Pfam" id="PF07686">
    <property type="entry name" value="V-set"/>
    <property type="match status" value="2"/>
</dbReference>
<proteinExistence type="predicted"/>
<dbReference type="GO" id="GO:0042130">
    <property type="term" value="P:negative regulation of T cell proliferation"/>
    <property type="evidence" value="ECO:0007669"/>
    <property type="project" value="TreeGrafter"/>
</dbReference>
<keyword evidence="5" id="KW-1133">Transmembrane helix</keyword>
<dbReference type="Proteomes" id="UP000516988">
    <property type="component" value="Unassembled WGS sequence"/>
</dbReference>
<dbReference type="InterPro" id="IPR007110">
    <property type="entry name" value="Ig-like_dom"/>
</dbReference>
<keyword evidence="10" id="KW-0393">Immunoglobulin domain</keyword>
<dbReference type="InterPro" id="IPR013783">
    <property type="entry name" value="Ig-like_fold"/>
</dbReference>
<name>A0A7K6W8D7_STECA</name>
<dbReference type="GO" id="GO:0031295">
    <property type="term" value="P:T cell costimulation"/>
    <property type="evidence" value="ECO:0007669"/>
    <property type="project" value="TreeGrafter"/>
</dbReference>
<dbReference type="OrthoDB" id="9983389at2759"/>
<evidence type="ECO:0000256" key="9">
    <source>
        <dbReference type="ARBA" id="ARBA00023180"/>
    </source>
</evidence>
<gene>
    <name evidence="12" type="primary">Hhla2</name>
    <name evidence="12" type="ORF">STECAR_R02813</name>
</gene>
<evidence type="ECO:0000259" key="11">
    <source>
        <dbReference type="PROSITE" id="PS50835"/>
    </source>
</evidence>
<evidence type="ECO:0000256" key="10">
    <source>
        <dbReference type="ARBA" id="ARBA00023319"/>
    </source>
</evidence>
<comment type="caution">
    <text evidence="12">The sequence shown here is derived from an EMBL/GenBank/DDBJ whole genome shotgun (WGS) entry which is preliminary data.</text>
</comment>
<dbReference type="Gene3D" id="2.60.40.10">
    <property type="entry name" value="Immunoglobulins"/>
    <property type="match status" value="2"/>
</dbReference>
<dbReference type="InterPro" id="IPR036179">
    <property type="entry name" value="Ig-like_dom_sf"/>
</dbReference>
<reference evidence="12 13" key="1">
    <citation type="submission" date="2019-09" db="EMBL/GenBank/DDBJ databases">
        <title>Bird 10,000 Genomes (B10K) Project - Family phase.</title>
        <authorList>
            <person name="Zhang G."/>
        </authorList>
    </citation>
    <scope>NUCLEOTIDE SEQUENCE [LARGE SCALE GENOMIC DNA]</scope>
    <source>
        <strain evidence="12">OUT-0004</strain>
    </source>
</reference>
<dbReference type="InterPro" id="IPR013106">
    <property type="entry name" value="Ig_V-set"/>
</dbReference>
<dbReference type="FunFam" id="2.60.40.10:FF:000142">
    <property type="entry name" value="V-set domain-containing T-cell activation inhibitor 1"/>
    <property type="match status" value="1"/>
</dbReference>
<evidence type="ECO:0000256" key="4">
    <source>
        <dbReference type="ARBA" id="ARBA00022729"/>
    </source>
</evidence>
<evidence type="ECO:0000256" key="5">
    <source>
        <dbReference type="ARBA" id="ARBA00022989"/>
    </source>
</evidence>
<keyword evidence="7" id="KW-1015">Disulfide bond</keyword>
<organism evidence="12 13">
    <name type="scientific">Steatornis caripensis</name>
    <name type="common">Oilbird</name>
    <dbReference type="NCBI Taxonomy" id="48435"/>
    <lineage>
        <taxon>Eukaryota</taxon>
        <taxon>Metazoa</taxon>
        <taxon>Chordata</taxon>
        <taxon>Craniata</taxon>
        <taxon>Vertebrata</taxon>
        <taxon>Euteleostomi</taxon>
        <taxon>Archelosauria</taxon>
        <taxon>Archosauria</taxon>
        <taxon>Dinosauria</taxon>
        <taxon>Saurischia</taxon>
        <taxon>Theropoda</taxon>
        <taxon>Coelurosauria</taxon>
        <taxon>Aves</taxon>
        <taxon>Neognathae</taxon>
        <taxon>Neoaves</taxon>
        <taxon>Strisores</taxon>
        <taxon>Caprimulgiformes</taxon>
        <taxon>Steatornithidae</taxon>
        <taxon>Steatornis</taxon>
    </lineage>
</organism>
<dbReference type="PROSITE" id="PS50835">
    <property type="entry name" value="IG_LIKE"/>
    <property type="match status" value="2"/>
</dbReference>
<accession>A0A7K6W8D7</accession>
<dbReference type="PANTHER" id="PTHR25466">
    <property type="entry name" value="T-LYMPHOCYTE ACTIVATION ANTIGEN"/>
    <property type="match status" value="1"/>
</dbReference>
<dbReference type="InterPro" id="IPR003599">
    <property type="entry name" value="Ig_sub"/>
</dbReference>
<feature type="domain" description="Ig-like" evidence="11">
    <location>
        <begin position="172"/>
        <end position="272"/>
    </location>
</feature>
<evidence type="ECO:0000256" key="6">
    <source>
        <dbReference type="ARBA" id="ARBA00023136"/>
    </source>
</evidence>
<feature type="non-terminal residue" evidence="12">
    <location>
        <position position="278"/>
    </location>
</feature>
<dbReference type="InterPro" id="IPR051713">
    <property type="entry name" value="T-cell_Activation_Regulation"/>
</dbReference>
<evidence type="ECO:0000313" key="12">
    <source>
        <dbReference type="EMBL" id="NWX42625.1"/>
    </source>
</evidence>
<evidence type="ECO:0000256" key="8">
    <source>
        <dbReference type="ARBA" id="ARBA00023170"/>
    </source>
</evidence>
<dbReference type="GO" id="GO:0071222">
    <property type="term" value="P:cellular response to lipopolysaccharide"/>
    <property type="evidence" value="ECO:0007669"/>
    <property type="project" value="TreeGrafter"/>
</dbReference>
<dbReference type="GO" id="GO:0009897">
    <property type="term" value="C:external side of plasma membrane"/>
    <property type="evidence" value="ECO:0007669"/>
    <property type="project" value="TreeGrafter"/>
</dbReference>
<protein>
    <submittedName>
        <fullName evidence="12">HHLA2 protein</fullName>
    </submittedName>
</protein>
<dbReference type="SUPFAM" id="SSF48726">
    <property type="entry name" value="Immunoglobulin"/>
    <property type="match status" value="2"/>
</dbReference>
<dbReference type="SMART" id="SM00409">
    <property type="entry name" value="IG"/>
    <property type="match status" value="2"/>
</dbReference>
<dbReference type="PANTHER" id="PTHR25466:SF14">
    <property type="entry name" value="BUTYROPHILIN SUBFAMILY 2 MEMBER A2-LIKE-RELATED"/>
    <property type="match status" value="1"/>
</dbReference>
<dbReference type="GO" id="GO:0042102">
    <property type="term" value="P:positive regulation of T cell proliferation"/>
    <property type="evidence" value="ECO:0007669"/>
    <property type="project" value="TreeGrafter"/>
</dbReference>
<evidence type="ECO:0000313" key="13">
    <source>
        <dbReference type="Proteomes" id="UP000516988"/>
    </source>
</evidence>
<keyword evidence="3" id="KW-0812">Transmembrane</keyword>
<comment type="subcellular location">
    <subcellularLocation>
        <location evidence="1">Cell membrane</location>
        <topology evidence="1">Single-pass type I membrane protein</topology>
    </subcellularLocation>
</comment>
<evidence type="ECO:0000256" key="2">
    <source>
        <dbReference type="ARBA" id="ARBA00022475"/>
    </source>
</evidence>
<keyword evidence="6" id="KW-0472">Membrane</keyword>
<dbReference type="GO" id="GO:0006955">
    <property type="term" value="P:immune response"/>
    <property type="evidence" value="ECO:0007669"/>
    <property type="project" value="TreeGrafter"/>
</dbReference>
<sequence>EQETVTGLFSKDCILPCPFPPGDDEVIYWKKSEKNVHSYYYQSDQLERQDPDYRHRTHLFHENIPSGNASLKLSNLTLSDEGSYNCYVGTLQTKTEVEVTLRVRASSYYALEYQKTDTERVLKCYAFLTYPAPHISWVQGNTSIQETDREEARDGLLYSLRSDQSIINTADPYYFLQLSVSDQLSNVEGSSTAIPCEYSNNTANTEGFSVVWTLNRNAVISVLASFNGTSHSYHPRVQINQNDFSLIMRDLTVNYSGEYLCNITTPHYTKLTVRTLQV</sequence>
<dbReference type="SMART" id="SM00406">
    <property type="entry name" value="IGv"/>
    <property type="match status" value="2"/>
</dbReference>
<keyword evidence="9" id="KW-0325">Glycoprotein</keyword>
<keyword evidence="13" id="KW-1185">Reference proteome</keyword>
<dbReference type="EMBL" id="VZSC01005252">
    <property type="protein sequence ID" value="NWX42625.1"/>
    <property type="molecule type" value="Genomic_DNA"/>
</dbReference>